<comment type="caution">
    <text evidence="1">The sequence shown here is derived from an EMBL/GenBank/DDBJ whole genome shotgun (WGS) entry which is preliminary data.</text>
</comment>
<evidence type="ECO:0000313" key="2">
    <source>
        <dbReference type="Proteomes" id="UP001281147"/>
    </source>
</evidence>
<accession>A0ACC3MQ51</accession>
<dbReference type="Proteomes" id="UP001281147">
    <property type="component" value="Unassembled WGS sequence"/>
</dbReference>
<gene>
    <name evidence="1" type="ORF">LTR37_015614</name>
</gene>
<reference evidence="1" key="1">
    <citation type="submission" date="2023-07" db="EMBL/GenBank/DDBJ databases">
        <title>Black Yeasts Isolated from many extreme environments.</title>
        <authorList>
            <person name="Coleine C."/>
            <person name="Stajich J.E."/>
            <person name="Selbmann L."/>
        </authorList>
    </citation>
    <scope>NUCLEOTIDE SEQUENCE</scope>
    <source>
        <strain evidence="1">CCFEE 5714</strain>
    </source>
</reference>
<dbReference type="EMBL" id="JAUTXU010000177">
    <property type="protein sequence ID" value="KAK3701052.1"/>
    <property type="molecule type" value="Genomic_DNA"/>
</dbReference>
<sequence length="295" mass="32063">MRLLQFAALVGIYTSASAQNLGFGAAPIAIENVEGVFNAPRAAEPVHGGVRGANADFHPRIGVVQDRAGRVKGVDDRRRPWNDDRRKPNRPAAGKHDDDNRNRPAAEKNADSKLRNKHAYKYEPERPAHRAQANAKHNKRPDNDDRKRVAAAQHEKAHNDNVWNAQNHKIAANLAPAAKNRPAAIQNADSNRVAQIGAFYDAADAQESSPELGFRQRAPGDPTSCVATITETVSLAPPTATVTVTPTRTTTTTSTTTTSTSTTTTTTNYHRDDVDVYHVASSVGLYGYERNMSVC</sequence>
<proteinExistence type="predicted"/>
<name>A0ACC3MQ51_9PEZI</name>
<keyword evidence="2" id="KW-1185">Reference proteome</keyword>
<evidence type="ECO:0000313" key="1">
    <source>
        <dbReference type="EMBL" id="KAK3701052.1"/>
    </source>
</evidence>
<organism evidence="1 2">
    <name type="scientific">Vermiconidia calcicola</name>
    <dbReference type="NCBI Taxonomy" id="1690605"/>
    <lineage>
        <taxon>Eukaryota</taxon>
        <taxon>Fungi</taxon>
        <taxon>Dikarya</taxon>
        <taxon>Ascomycota</taxon>
        <taxon>Pezizomycotina</taxon>
        <taxon>Dothideomycetes</taxon>
        <taxon>Dothideomycetidae</taxon>
        <taxon>Mycosphaerellales</taxon>
        <taxon>Extremaceae</taxon>
        <taxon>Vermiconidia</taxon>
    </lineage>
</organism>
<protein>
    <submittedName>
        <fullName evidence="1">Uncharacterized protein</fullName>
    </submittedName>
</protein>